<dbReference type="InterPro" id="IPR000719">
    <property type="entry name" value="Prot_kinase_dom"/>
</dbReference>
<dbReference type="PROSITE" id="PS00108">
    <property type="entry name" value="PROTEIN_KINASE_ST"/>
    <property type="match status" value="1"/>
</dbReference>
<feature type="compositionally biased region" description="Polar residues" evidence="8">
    <location>
        <begin position="1398"/>
        <end position="1415"/>
    </location>
</feature>
<feature type="region of interest" description="Disordered" evidence="8">
    <location>
        <begin position="807"/>
        <end position="834"/>
    </location>
</feature>
<evidence type="ECO:0000256" key="5">
    <source>
        <dbReference type="ARBA" id="ARBA00022840"/>
    </source>
</evidence>
<organism evidence="10">
    <name type="scientific">Echinococcus granulosus</name>
    <name type="common">Hydatid tapeworm</name>
    <dbReference type="NCBI Taxonomy" id="6210"/>
    <lineage>
        <taxon>Eukaryota</taxon>
        <taxon>Metazoa</taxon>
        <taxon>Spiralia</taxon>
        <taxon>Lophotrochozoa</taxon>
        <taxon>Platyhelminthes</taxon>
        <taxon>Cestoda</taxon>
        <taxon>Eucestoda</taxon>
        <taxon>Cyclophyllidea</taxon>
        <taxon>Taeniidae</taxon>
        <taxon>Echinococcus</taxon>
        <taxon>Echinococcus granulosus group</taxon>
    </lineage>
</organism>
<reference evidence="12" key="3">
    <citation type="submission" date="2020-10" db="UniProtKB">
        <authorList>
            <consortium name="WormBaseParasite"/>
        </authorList>
    </citation>
    <scope>IDENTIFICATION</scope>
</reference>
<dbReference type="Proteomes" id="UP000492820">
    <property type="component" value="Unassembled WGS sequence"/>
</dbReference>
<evidence type="ECO:0000256" key="8">
    <source>
        <dbReference type="SAM" id="MobiDB-lite"/>
    </source>
</evidence>
<evidence type="ECO:0000256" key="7">
    <source>
        <dbReference type="PROSITE-ProRule" id="PRU10141"/>
    </source>
</evidence>
<dbReference type="InterPro" id="IPR008271">
    <property type="entry name" value="Ser/Thr_kinase_AS"/>
</dbReference>
<evidence type="ECO:0000256" key="1">
    <source>
        <dbReference type="ARBA" id="ARBA00022527"/>
    </source>
</evidence>
<feature type="region of interest" description="Disordered" evidence="8">
    <location>
        <begin position="430"/>
        <end position="471"/>
    </location>
</feature>
<dbReference type="GO" id="GO:0005524">
    <property type="term" value="F:ATP binding"/>
    <property type="evidence" value="ECO:0007669"/>
    <property type="project" value="UniProtKB-UniRule"/>
</dbReference>
<feature type="region of interest" description="Disordered" evidence="8">
    <location>
        <begin position="1396"/>
        <end position="1425"/>
    </location>
</feature>
<dbReference type="Gene3D" id="3.30.200.20">
    <property type="entry name" value="Phosphorylase Kinase, domain 1"/>
    <property type="match status" value="1"/>
</dbReference>
<feature type="compositionally biased region" description="Basic residues" evidence="8">
    <location>
        <begin position="556"/>
        <end position="579"/>
    </location>
</feature>
<evidence type="ECO:0000256" key="2">
    <source>
        <dbReference type="ARBA" id="ARBA00022679"/>
    </source>
</evidence>
<dbReference type="PROSITE" id="PS50011">
    <property type="entry name" value="PROTEIN_KINASE_DOM"/>
    <property type="match status" value="1"/>
</dbReference>
<evidence type="ECO:0000313" key="10">
    <source>
        <dbReference type="EMBL" id="CDS22189.1"/>
    </source>
</evidence>
<dbReference type="PANTHER" id="PTHR45646">
    <property type="entry name" value="SERINE/THREONINE-PROTEIN KINASE DOA-RELATED"/>
    <property type="match status" value="1"/>
</dbReference>
<dbReference type="Pfam" id="PF00069">
    <property type="entry name" value="Pkinase"/>
    <property type="match status" value="1"/>
</dbReference>
<accession>A0A068WUK1</accession>
<keyword evidence="3 7" id="KW-0547">Nucleotide-binding</keyword>
<evidence type="ECO:0000313" key="12">
    <source>
        <dbReference type="WBParaSite" id="EgrG_000340100.2"/>
    </source>
</evidence>
<feature type="region of interest" description="Disordered" evidence="8">
    <location>
        <begin position="1280"/>
        <end position="1323"/>
    </location>
</feature>
<feature type="compositionally biased region" description="Low complexity" evidence="8">
    <location>
        <begin position="364"/>
        <end position="377"/>
    </location>
</feature>
<feature type="region of interest" description="Disordered" evidence="8">
    <location>
        <begin position="507"/>
        <end position="593"/>
    </location>
</feature>
<gene>
    <name evidence="10" type="ORF">EgrG_000340100.1</name>
</gene>
<dbReference type="Gene3D" id="1.10.510.10">
    <property type="entry name" value="Transferase(Phosphotransferase) domain 1"/>
    <property type="match status" value="1"/>
</dbReference>
<reference evidence="10" key="2">
    <citation type="submission" date="2014-06" db="EMBL/GenBank/DDBJ databases">
        <authorList>
            <person name="Aslett M."/>
        </authorList>
    </citation>
    <scope>NUCLEOTIDE SEQUENCE</scope>
</reference>
<evidence type="ECO:0000256" key="6">
    <source>
        <dbReference type="ARBA" id="ARBA00037966"/>
    </source>
</evidence>
<keyword evidence="4" id="KW-0418">Kinase</keyword>
<dbReference type="GO" id="GO:0043484">
    <property type="term" value="P:regulation of RNA splicing"/>
    <property type="evidence" value="ECO:0007669"/>
    <property type="project" value="TreeGrafter"/>
</dbReference>
<reference evidence="10 11" key="1">
    <citation type="journal article" date="2013" name="Nature">
        <title>The genomes of four tapeworm species reveal adaptations to parasitism.</title>
        <authorList>
            <person name="Tsai I.J."/>
            <person name="Zarowiecki M."/>
            <person name="Holroyd N."/>
            <person name="Garciarrubio A."/>
            <person name="Sanchez-Flores A."/>
            <person name="Brooks K.L."/>
            <person name="Tracey A."/>
            <person name="Bobes R.J."/>
            <person name="Fragoso G."/>
            <person name="Sciutto E."/>
            <person name="Aslett M."/>
            <person name="Beasley H."/>
            <person name="Bennett H.M."/>
            <person name="Cai J."/>
            <person name="Camicia F."/>
            <person name="Clark R."/>
            <person name="Cucher M."/>
            <person name="De Silva N."/>
            <person name="Day T.A."/>
            <person name="Deplazes P."/>
            <person name="Estrada K."/>
            <person name="Fernandez C."/>
            <person name="Holland P.W."/>
            <person name="Hou J."/>
            <person name="Hu S."/>
            <person name="Huckvale T."/>
            <person name="Hung S.S."/>
            <person name="Kamenetzky L."/>
            <person name="Keane J.A."/>
            <person name="Kiss F."/>
            <person name="Koziol U."/>
            <person name="Lambert O."/>
            <person name="Liu K."/>
            <person name="Luo X."/>
            <person name="Luo Y."/>
            <person name="Macchiaroli N."/>
            <person name="Nichol S."/>
            <person name="Paps J."/>
            <person name="Parkinson J."/>
            <person name="Pouchkina-Stantcheva N."/>
            <person name="Riddiford N."/>
            <person name="Rosenzvit M."/>
            <person name="Salinas G."/>
            <person name="Wasmuth J.D."/>
            <person name="Zamanian M."/>
            <person name="Zheng Y."/>
            <person name="Cai X."/>
            <person name="Soberon X."/>
            <person name="Olson P.D."/>
            <person name="Laclette J.P."/>
            <person name="Brehm K."/>
            <person name="Berriman M."/>
            <person name="Garciarrubio A."/>
            <person name="Bobes R.J."/>
            <person name="Fragoso G."/>
            <person name="Sanchez-Flores A."/>
            <person name="Estrada K."/>
            <person name="Cevallos M.A."/>
            <person name="Morett E."/>
            <person name="Gonzalez V."/>
            <person name="Portillo T."/>
            <person name="Ochoa-Leyva A."/>
            <person name="Jose M.V."/>
            <person name="Sciutto E."/>
            <person name="Landa A."/>
            <person name="Jimenez L."/>
            <person name="Valdes V."/>
            <person name="Carrero J.C."/>
            <person name="Larralde C."/>
            <person name="Morales-Montor J."/>
            <person name="Limon-Lason J."/>
            <person name="Soberon X."/>
            <person name="Laclette J.P."/>
        </authorList>
    </citation>
    <scope>NUCLEOTIDE SEQUENCE [LARGE SCALE GENOMIC DNA]</scope>
</reference>
<evidence type="ECO:0000256" key="3">
    <source>
        <dbReference type="ARBA" id="ARBA00022741"/>
    </source>
</evidence>
<dbReference type="CDD" id="cd14134">
    <property type="entry name" value="PKc_CLK"/>
    <property type="match status" value="1"/>
</dbReference>
<keyword evidence="1" id="KW-0723">Serine/threonine-protein kinase</keyword>
<dbReference type="SUPFAM" id="SSF56112">
    <property type="entry name" value="Protein kinase-like (PK-like)"/>
    <property type="match status" value="1"/>
</dbReference>
<dbReference type="SMART" id="SM00220">
    <property type="entry name" value="S_TKc"/>
    <property type="match status" value="1"/>
</dbReference>
<evidence type="ECO:0000259" key="9">
    <source>
        <dbReference type="PROSITE" id="PS50011"/>
    </source>
</evidence>
<dbReference type="EMBL" id="LK028586">
    <property type="protein sequence ID" value="CDS22189.1"/>
    <property type="molecule type" value="Genomic_DNA"/>
</dbReference>
<feature type="region of interest" description="Disordered" evidence="8">
    <location>
        <begin position="934"/>
        <end position="1017"/>
    </location>
</feature>
<dbReference type="InterPro" id="IPR051175">
    <property type="entry name" value="CLK_kinases"/>
</dbReference>
<dbReference type="WBParaSite" id="EgrG_000340100.2">
    <property type="protein sequence ID" value="EgrG_000340100.2"/>
    <property type="gene ID" value="EgrG_000340100"/>
</dbReference>
<proteinExistence type="inferred from homology"/>
<feature type="compositionally biased region" description="Low complexity" evidence="8">
    <location>
        <begin position="631"/>
        <end position="653"/>
    </location>
</feature>
<keyword evidence="5 7" id="KW-0067">ATP-binding</keyword>
<comment type="similarity">
    <text evidence="6">Belongs to the protein kinase superfamily. CMGC Ser/Thr protein kinase family. Lammer subfamily.</text>
</comment>
<keyword evidence="2" id="KW-0808">Transferase</keyword>
<feature type="compositionally biased region" description="Basic and acidic residues" evidence="8">
    <location>
        <begin position="507"/>
        <end position="519"/>
    </location>
</feature>
<protein>
    <recommendedName>
        <fullName evidence="9">Protein kinase domain-containing protein</fullName>
    </recommendedName>
</protein>
<evidence type="ECO:0000256" key="4">
    <source>
        <dbReference type="ARBA" id="ARBA00022777"/>
    </source>
</evidence>
<feature type="region of interest" description="Disordered" evidence="8">
    <location>
        <begin position="626"/>
        <end position="705"/>
    </location>
</feature>
<feature type="compositionally biased region" description="Low complexity" evidence="8">
    <location>
        <begin position="682"/>
        <end position="698"/>
    </location>
</feature>
<dbReference type="InterPro" id="IPR017441">
    <property type="entry name" value="Protein_kinase_ATP_BS"/>
</dbReference>
<feature type="compositionally biased region" description="Basic residues" evidence="8">
    <location>
        <begin position="654"/>
        <end position="667"/>
    </location>
</feature>
<name>A0A068WUK1_ECHGR</name>
<feature type="domain" description="Protein kinase" evidence="9">
    <location>
        <begin position="1446"/>
        <end position="1761"/>
    </location>
</feature>
<feature type="region of interest" description="Disordered" evidence="8">
    <location>
        <begin position="52"/>
        <end position="78"/>
    </location>
</feature>
<feature type="compositionally biased region" description="Acidic residues" evidence="8">
    <location>
        <begin position="163"/>
        <end position="175"/>
    </location>
</feature>
<dbReference type="PANTHER" id="PTHR45646:SF11">
    <property type="entry name" value="SERINE_THREONINE-PROTEIN KINASE DOA"/>
    <property type="match status" value="1"/>
</dbReference>
<dbReference type="GO" id="GO:0005634">
    <property type="term" value="C:nucleus"/>
    <property type="evidence" value="ECO:0007669"/>
    <property type="project" value="TreeGrafter"/>
</dbReference>
<feature type="compositionally biased region" description="Basic residues" evidence="8">
    <location>
        <begin position="430"/>
        <end position="440"/>
    </location>
</feature>
<dbReference type="PROSITE" id="PS00107">
    <property type="entry name" value="PROTEIN_KINASE_ATP"/>
    <property type="match status" value="1"/>
</dbReference>
<evidence type="ECO:0000313" key="11">
    <source>
        <dbReference type="Proteomes" id="UP000492820"/>
    </source>
</evidence>
<feature type="compositionally biased region" description="Basic residues" evidence="8">
    <location>
        <begin position="312"/>
        <end position="340"/>
    </location>
</feature>
<feature type="region of interest" description="Disordered" evidence="8">
    <location>
        <begin position="232"/>
        <end position="378"/>
    </location>
</feature>
<feature type="binding site" evidence="7">
    <location>
        <position position="1475"/>
    </location>
    <ligand>
        <name>ATP</name>
        <dbReference type="ChEBI" id="CHEBI:30616"/>
    </ligand>
</feature>
<feature type="region of interest" description="Disordered" evidence="8">
    <location>
        <begin position="142"/>
        <end position="193"/>
    </location>
</feature>
<dbReference type="GO" id="GO:0004674">
    <property type="term" value="F:protein serine/threonine kinase activity"/>
    <property type="evidence" value="ECO:0007669"/>
    <property type="project" value="UniProtKB-KW"/>
</dbReference>
<dbReference type="InterPro" id="IPR011009">
    <property type="entry name" value="Kinase-like_dom_sf"/>
</dbReference>
<dbReference type="OrthoDB" id="6287558at2759"/>
<feature type="compositionally biased region" description="Low complexity" evidence="8">
    <location>
        <begin position="341"/>
        <end position="352"/>
    </location>
</feature>
<feature type="compositionally biased region" description="Low complexity" evidence="8">
    <location>
        <begin position="460"/>
        <end position="471"/>
    </location>
</feature>
<feature type="compositionally biased region" description="Acidic residues" evidence="8">
    <location>
        <begin position="1297"/>
        <end position="1319"/>
    </location>
</feature>
<sequence>MPRQYQSGRFRQSQPMVSAMTVAGDYEANGDESFPTLRSKVVVPTVVHRFLPPSPSPFLPSPTSAPLRRGQQQERQKRHRVTEELALAQHHLALYTGFFSQFLHNGGSGDLTNTTQIGRKRSAASLKNCDGRDENVDSKLLRRSPKASSFTERRRVVQNSSPEEGEAFDDDEDYDDQNKNEEDEGGARYSDVNNRMLRQSALLPTPSRILPLFPPPAATQLILQQLQDYFTGLSPPSPPRHRGLRCSQIVSKPPHRWSQIRCQGEGENTTRRKPRKTPTSSHLLTRYEAISSGGDDSGGGGGSRENPPGATRSHHRNRHYHSHCQQHRHGVIPSSLKRRQPSSASPSPSVSVYKARRRRKGTFSSSSPSSSSSTTSSFRAVATNTLLDNSQRRRLPAAYASPRYRLDVSSSSSPSSSSSLTVESLVSCYRRHQRHQRRSPPTRGIAAQSIRRSLHGTPPSSTFSSSSPSLSVSSASQMAASALTPYQRGSWSLRRLRGNQRNGDIYRSHRRWDSSRDNSDVGGVRGQLPHSTVDRPRVRLRRTSSASTSSPNNIGRHNRNSSAPRRHHFPRRHRNRSGRSRFQNPSSPMEADRHVVSTLTYRLRGSPQHGRFKVCDHVNRRRRRRLCNQPSASSSTNSSPSSSASSPSSSSISHHSRRYHRGYRRKPQDKLPSVVFVHNSATSPSTRTTPSFSSSRSSTPRRHYKAPPLATTRICAAHTTKRRLFCCLCCCLASTQLGQKASSPSPNGLRSRASASNINLIANHHRQHHQHNSLTTSWSPAAAAAPTATAATVVPAYRSIPTPRRAFTTATAKRQSSGNWESASSSSPPAPPHCISTPRLPAAIAVCVKAPLSRFALTTWSSKQPHFCAHSLTPSLHTASTFAHSTLAHSVEAFSASQEEEPLYIVSTSSSSESSSPISSEIVSDFEANNAEAEAFSVSEPSKRRRQEESSVILPFPPPSRFECLEMSASRPPPRPQSSLVGPRRGSVASRESSFSPPADRNGTRAPQPAQNNGTSIADMENSVLFRKLEAAVAKVAAEQQEHERSLLLLAAGNPTASSPSATSPSLNNLLNMLANVGSDYQLLRLQLVGEKEKRALVEAARKRIATREAAIQTEALQLGLRDTCPLCQRTLATDKKSGGMRIAVQQFLPSFVPLSRGVPLRRMRLGPPLQQQHSLTGGGSPQQRFLWPASGQIVDVVETLAEPPYPVHTSLLVQTAPMEVTFEDYCERACISTISVHGSLPPDTKKTFAPKVAVEVPKKVFGLPKLPSMKMAELPKKVEEALKLSPPMQVERRDDDAEEEEDEDEDEDEEEESEESDVEISRKLRRQLRRTQKTQEINAAIVQMALNQQKKEEAAAAVGAEMQPQMGGAAAVTTADGSSRVAEARQRAKKFIEQRKLSMQQQQEVESYDGSSQPPEEDVSSRIPPLDDVDGHLIYSPHEFILDRYEIIKTLGEGTFGKVVECLDHHTDTRIALKIIKNVDKYREAAMLEINVLNFLRERDPNDEYLCVRLLDWFDYFGHICLAFDILGLSVFDFLRENNYVGYPIEHVRHISYQLCHAVRFMHDNQLTHTDLKQENILFNRSDYISVHNRKKRRYDRIVKCSDVRLIDFGSATFDYDHHSTIVSTRHYRAPEVILELGWSQPCDVWSIGCIIFELYTGYTLFQTHDNREHLAMMERTLGHIPYRMTRKSRTGFFYHGRLDWDFYSPEGRYVRENCRPLLALELLLSTQWRCAASLRAFAKTPSLLQTSQAVLQRRESGHP</sequence>